<protein>
    <submittedName>
        <fullName evidence="1">Uncharacterized protein</fullName>
    </submittedName>
</protein>
<dbReference type="Proteomes" id="UP000219020">
    <property type="component" value="Unassembled WGS sequence"/>
</dbReference>
<organism evidence="1 2">
    <name type="scientific">Candidatus Enterovibrio escicola</name>
    <dbReference type="NCBI Taxonomy" id="1927127"/>
    <lineage>
        <taxon>Bacteria</taxon>
        <taxon>Pseudomonadati</taxon>
        <taxon>Pseudomonadota</taxon>
        <taxon>Gammaproteobacteria</taxon>
        <taxon>Vibrionales</taxon>
        <taxon>Vibrionaceae</taxon>
        <taxon>Enterovibrio</taxon>
    </lineage>
</organism>
<evidence type="ECO:0000313" key="1">
    <source>
        <dbReference type="EMBL" id="PCS22671.1"/>
    </source>
</evidence>
<gene>
    <name evidence="1" type="ORF">BTN49_1623</name>
</gene>
<dbReference type="EMBL" id="NBYY01000015">
    <property type="protein sequence ID" value="PCS22671.1"/>
    <property type="molecule type" value="Genomic_DNA"/>
</dbReference>
<proteinExistence type="predicted"/>
<comment type="caution">
    <text evidence="1">The sequence shown here is derived from an EMBL/GenBank/DDBJ whole genome shotgun (WGS) entry which is preliminary data.</text>
</comment>
<name>A0A2A5T3F0_9GAMM</name>
<keyword evidence="2" id="KW-1185">Reference proteome</keyword>
<sequence length="40" mass="4619">MLLIVVVTFIDIINSTFHEFKILTSDNGTEFTDHEKMTFA</sequence>
<dbReference type="AlphaFoldDB" id="A0A2A5T3F0"/>
<accession>A0A2A5T3F0</accession>
<evidence type="ECO:0000313" key="2">
    <source>
        <dbReference type="Proteomes" id="UP000219020"/>
    </source>
</evidence>
<reference evidence="2" key="1">
    <citation type="submission" date="2017-04" db="EMBL/GenBank/DDBJ databases">
        <title>Genome evolution of the luminous symbionts of deep sea anglerfish.</title>
        <authorList>
            <person name="Hendry T.A."/>
        </authorList>
    </citation>
    <scope>NUCLEOTIDE SEQUENCE [LARGE SCALE GENOMIC DNA]</scope>
</reference>